<dbReference type="Gene3D" id="2.120.10.30">
    <property type="entry name" value="TolB, C-terminal domain"/>
    <property type="match status" value="2"/>
</dbReference>
<evidence type="ECO:0000256" key="1">
    <source>
        <dbReference type="ARBA" id="ARBA00022801"/>
    </source>
</evidence>
<protein>
    <submittedName>
        <fullName evidence="5">Acylaminoacyl-peptidase</fullName>
    </submittedName>
</protein>
<gene>
    <name evidence="5" type="ORF">B1199_13110</name>
</gene>
<dbReference type="OrthoDB" id="6388416at2"/>
<dbReference type="Gene3D" id="3.40.50.1820">
    <property type="entry name" value="alpha/beta hydrolase"/>
    <property type="match status" value="1"/>
</dbReference>
<feature type="domain" description="Peptidase S9 prolyl oligopeptidase catalytic" evidence="4">
    <location>
        <begin position="736"/>
        <end position="916"/>
    </location>
</feature>
<name>A0A244CNA6_PSEDV</name>
<evidence type="ECO:0000313" key="5">
    <source>
        <dbReference type="EMBL" id="OUL57111.1"/>
    </source>
</evidence>
<accession>A0A244CNA6</accession>
<dbReference type="SUPFAM" id="SSF82171">
    <property type="entry name" value="DPP6 N-terminal domain-like"/>
    <property type="match status" value="1"/>
</dbReference>
<feature type="chain" id="PRO_5012692938" evidence="3">
    <location>
        <begin position="23"/>
        <end position="932"/>
    </location>
</feature>
<dbReference type="Proteomes" id="UP000194841">
    <property type="component" value="Unassembled WGS sequence"/>
</dbReference>
<keyword evidence="1" id="KW-0378">Hydrolase</keyword>
<dbReference type="AlphaFoldDB" id="A0A244CNA6"/>
<reference evidence="5 6" key="1">
    <citation type="submission" date="2017-02" db="EMBL/GenBank/DDBJ databases">
        <title>Pseudoalteromonas ulvae TC14 Genome.</title>
        <authorList>
            <person name="Molmeret M."/>
        </authorList>
    </citation>
    <scope>NUCLEOTIDE SEQUENCE [LARGE SCALE GENOMIC DNA]</scope>
    <source>
        <strain evidence="5">TC14</strain>
    </source>
</reference>
<dbReference type="PANTHER" id="PTHR42776:SF27">
    <property type="entry name" value="DIPEPTIDYL PEPTIDASE FAMILY MEMBER 6"/>
    <property type="match status" value="1"/>
</dbReference>
<organism evidence="5 6">
    <name type="scientific">Pseudoalteromonas ulvae</name>
    <dbReference type="NCBI Taxonomy" id="107327"/>
    <lineage>
        <taxon>Bacteria</taxon>
        <taxon>Pseudomonadati</taxon>
        <taxon>Pseudomonadota</taxon>
        <taxon>Gammaproteobacteria</taxon>
        <taxon>Alteromonadales</taxon>
        <taxon>Pseudoalteromonadaceae</taxon>
        <taxon>Pseudoalteromonas</taxon>
    </lineage>
</organism>
<feature type="region of interest" description="Disordered" evidence="2">
    <location>
        <begin position="147"/>
        <end position="166"/>
    </location>
</feature>
<dbReference type="GO" id="GO:0004252">
    <property type="term" value="F:serine-type endopeptidase activity"/>
    <property type="evidence" value="ECO:0007669"/>
    <property type="project" value="TreeGrafter"/>
</dbReference>
<dbReference type="Pfam" id="PF00326">
    <property type="entry name" value="Peptidase_S9"/>
    <property type="match status" value="1"/>
</dbReference>
<dbReference type="EMBL" id="MWPV01000004">
    <property type="protein sequence ID" value="OUL57111.1"/>
    <property type="molecule type" value="Genomic_DNA"/>
</dbReference>
<proteinExistence type="predicted"/>
<keyword evidence="6" id="KW-1185">Reference proteome</keyword>
<dbReference type="GO" id="GO:0006508">
    <property type="term" value="P:proteolysis"/>
    <property type="evidence" value="ECO:0007669"/>
    <property type="project" value="InterPro"/>
</dbReference>
<keyword evidence="3" id="KW-0732">Signal</keyword>
<dbReference type="InterPro" id="IPR029058">
    <property type="entry name" value="AB_hydrolase_fold"/>
</dbReference>
<sequence>MKSMVSLITAAVITSLSAPALAQKALSFTDVFDFKKSKHLTLSENGEFAALSATPYRGDPTGHLYQLSNNTLIAQIPNGTKPQFSKNGLWVGFTVKPDLLTTETASAKEKKKLKNQLVLINTQTQQQLRFDDVADFTLNDNGQWLAFRQDSPKDEKQTNQDDNKDTPVLSIDEEQTAAAQIKPDKKDKSFALKLVNLSTQTTHTVDSVFSYAFSPRNNGILVSQVSKNGDTNQIAYFELDEHLTQHALMTEPGIVATQIKWHPTTNHVAFYAGNYVNDDLRRRQHLLYLWQQETNQLTTIEQTENWFSGKTASLEWSEHGERLYFENRPNLAQKQPEKEYKTAEDLRDFDTIRAQKGLKVWHHKDEQIKTREQIQWDKENKNRHYQAVYHLNGQKVVQLSSPSLEDLSLHTEKEYLLAASSTPYLNKVMFDGFYADYYAIDTKNGQQRAIVKQSRTRPTLAPNGQFAAYFQDGDIQLKQLAKQSASNLTQNIDATFADDQHDYPTPVPGYGFAGWSADSSQVLAYGKYDIWAFDVKTQQGQRLTQGYKSNTRYRVINLDNNQVGFNPEQTLVLSAHNLNTKETAIATLNLQDKTLKTVLSGKKRFDVIKKAKSADTLLFTQQTYHQFPDLWQTDLTFNSSKKLTDLNPQQAQFAWGKTPELVQYKGFDGEDLQGVLIKPAGYKKGDKVPVVIYFYRYMSQRMYDFPAMELNHRPNFPMFTSNGYAVFLPDIRFELGHPGKSSTQTMINAAQKLIDIGVAHPDKIGLQGHSWAGYQSAFMITQTDMFKAVVSGAPVSNMTSAYSGIRLKSGLARQFQYETGQSRIGKSLFEGLDLYIENSPVFFADKVNTPILMMFGDKDDAVPWHEGVQYYLALRRAQKDVIFLQYEGEPHHLKQFPNQVDFSIRMMEYFDHHLKGKPAPTWMQQGEAYTPE</sequence>
<dbReference type="InterPro" id="IPR011042">
    <property type="entry name" value="6-blade_b-propeller_TolB-like"/>
</dbReference>
<dbReference type="SUPFAM" id="SSF53474">
    <property type="entry name" value="alpha/beta-Hydrolases"/>
    <property type="match status" value="1"/>
</dbReference>
<evidence type="ECO:0000256" key="3">
    <source>
        <dbReference type="SAM" id="SignalP"/>
    </source>
</evidence>
<dbReference type="RefSeq" id="WP_086744571.1">
    <property type="nucleotide sequence ID" value="NZ_MWPV01000004.1"/>
</dbReference>
<comment type="caution">
    <text evidence="5">The sequence shown here is derived from an EMBL/GenBank/DDBJ whole genome shotgun (WGS) entry which is preliminary data.</text>
</comment>
<feature type="signal peptide" evidence="3">
    <location>
        <begin position="1"/>
        <end position="22"/>
    </location>
</feature>
<dbReference type="PANTHER" id="PTHR42776">
    <property type="entry name" value="SERINE PEPTIDASE S9 FAMILY MEMBER"/>
    <property type="match status" value="1"/>
</dbReference>
<feature type="compositionally biased region" description="Basic and acidic residues" evidence="2">
    <location>
        <begin position="150"/>
        <end position="165"/>
    </location>
</feature>
<evidence type="ECO:0000256" key="2">
    <source>
        <dbReference type="SAM" id="MobiDB-lite"/>
    </source>
</evidence>
<dbReference type="InterPro" id="IPR001375">
    <property type="entry name" value="Peptidase_S9_cat"/>
</dbReference>
<evidence type="ECO:0000259" key="4">
    <source>
        <dbReference type="Pfam" id="PF00326"/>
    </source>
</evidence>
<evidence type="ECO:0000313" key="6">
    <source>
        <dbReference type="Proteomes" id="UP000194841"/>
    </source>
</evidence>